<keyword evidence="7" id="KW-0689">Ribosomal protein</keyword>
<keyword evidence="6" id="KW-0809">Transit peptide</keyword>
<dbReference type="InterPro" id="IPR044444">
    <property type="entry name" value="Ribosomal_mL44_DSRM_metazoa"/>
</dbReference>
<dbReference type="SUPFAM" id="SSF54768">
    <property type="entry name" value="dsRNA-binding domain-like"/>
    <property type="match status" value="1"/>
</dbReference>
<evidence type="ECO:0000256" key="4">
    <source>
        <dbReference type="ARBA" id="ARBA00022801"/>
    </source>
</evidence>
<evidence type="ECO:0000256" key="12">
    <source>
        <dbReference type="ARBA" id="ARBA00059807"/>
    </source>
</evidence>
<dbReference type="InterPro" id="IPR055189">
    <property type="entry name" value="RM44_endonuclase"/>
</dbReference>
<dbReference type="PANTHER" id="PTHR11207">
    <property type="entry name" value="RIBONUCLEASE III"/>
    <property type="match status" value="1"/>
</dbReference>
<dbReference type="RefSeq" id="XP_023651785.1">
    <property type="nucleotide sequence ID" value="XM_023796017.2"/>
</dbReference>
<organism evidence="16 17">
    <name type="scientific">Paramormyrops kingsleyae</name>
    <dbReference type="NCBI Taxonomy" id="1676925"/>
    <lineage>
        <taxon>Eukaryota</taxon>
        <taxon>Metazoa</taxon>
        <taxon>Chordata</taxon>
        <taxon>Craniata</taxon>
        <taxon>Vertebrata</taxon>
        <taxon>Euteleostomi</taxon>
        <taxon>Actinopterygii</taxon>
        <taxon>Neopterygii</taxon>
        <taxon>Teleostei</taxon>
        <taxon>Osteoglossocephala</taxon>
        <taxon>Osteoglossomorpha</taxon>
        <taxon>Osteoglossiformes</taxon>
        <taxon>Mormyridae</taxon>
        <taxon>Paramormyrops</taxon>
    </lineage>
</organism>
<dbReference type="STRING" id="1676925.ENSPKIP00000039510"/>
<dbReference type="GO" id="GO:0005743">
    <property type="term" value="C:mitochondrial inner membrane"/>
    <property type="evidence" value="ECO:0007669"/>
    <property type="project" value="UniProtKB-ARBA"/>
</dbReference>
<dbReference type="GO" id="GO:0070125">
    <property type="term" value="P:mitochondrial translational elongation"/>
    <property type="evidence" value="ECO:0007669"/>
    <property type="project" value="TreeGrafter"/>
</dbReference>
<dbReference type="CDD" id="cd19874">
    <property type="entry name" value="DSRM_MRPL44"/>
    <property type="match status" value="1"/>
</dbReference>
<dbReference type="GO" id="GO:0070877">
    <property type="term" value="C:microprocessor complex"/>
    <property type="evidence" value="ECO:0007669"/>
    <property type="project" value="TreeGrafter"/>
</dbReference>
<feature type="domain" description="Large ribosomal subunit protein mL44 dsRNA binding" evidence="14">
    <location>
        <begin position="231"/>
        <end position="321"/>
    </location>
</feature>
<evidence type="ECO:0000259" key="14">
    <source>
        <dbReference type="Pfam" id="PF22892"/>
    </source>
</evidence>
<evidence type="ECO:0000256" key="2">
    <source>
        <dbReference type="ARBA" id="ARBA00022722"/>
    </source>
</evidence>
<evidence type="ECO:0000256" key="5">
    <source>
        <dbReference type="ARBA" id="ARBA00022884"/>
    </source>
</evidence>
<dbReference type="FunFam" id="3.30.160.20:FF:000037">
    <property type="entry name" value="39S ribosomal protein L44, mitochondrial"/>
    <property type="match status" value="1"/>
</dbReference>
<keyword evidence="3" id="KW-0255">Endonuclease</keyword>
<keyword evidence="8" id="KW-0496">Mitochondrion</keyword>
<dbReference type="AlphaFoldDB" id="A0A3B3TA19"/>
<reference evidence="16" key="1">
    <citation type="submission" date="2025-08" db="UniProtKB">
        <authorList>
            <consortium name="Ensembl"/>
        </authorList>
    </citation>
    <scope>IDENTIFICATION</scope>
</reference>
<evidence type="ECO:0000259" key="15">
    <source>
        <dbReference type="Pfam" id="PF22935"/>
    </source>
</evidence>
<evidence type="ECO:0000313" key="16">
    <source>
        <dbReference type="Ensembl" id="ENSPKIP00000039510.1"/>
    </source>
</evidence>
<evidence type="ECO:0000256" key="3">
    <source>
        <dbReference type="ARBA" id="ARBA00022759"/>
    </source>
</evidence>
<dbReference type="GO" id="GO:0006396">
    <property type="term" value="P:RNA processing"/>
    <property type="evidence" value="ECO:0007669"/>
    <property type="project" value="InterPro"/>
</dbReference>
<keyword evidence="5" id="KW-0694">RNA-binding</keyword>
<dbReference type="GO" id="GO:0003725">
    <property type="term" value="F:double-stranded RNA binding"/>
    <property type="evidence" value="ECO:0007669"/>
    <property type="project" value="InterPro"/>
</dbReference>
<dbReference type="KEGG" id="pki:111835573"/>
<dbReference type="FunFam" id="1.10.1520.10:FF:000010">
    <property type="entry name" value="39S ribosomal protein L44, mitochondrial"/>
    <property type="match status" value="1"/>
</dbReference>
<evidence type="ECO:0000256" key="8">
    <source>
        <dbReference type="ARBA" id="ARBA00023128"/>
    </source>
</evidence>
<dbReference type="Ensembl" id="ENSPKIT00000020518.1">
    <property type="protein sequence ID" value="ENSPKIP00000039510.1"/>
    <property type="gene ID" value="ENSPKIG00000016845.1"/>
</dbReference>
<reference evidence="16" key="2">
    <citation type="submission" date="2025-09" db="UniProtKB">
        <authorList>
            <consortium name="Ensembl"/>
        </authorList>
    </citation>
    <scope>IDENTIFICATION</scope>
</reference>
<dbReference type="Pfam" id="PF22935">
    <property type="entry name" value="RM44_endonuclase"/>
    <property type="match status" value="1"/>
</dbReference>
<keyword evidence="2" id="KW-0540">Nuclease</keyword>
<dbReference type="Proteomes" id="UP000261540">
    <property type="component" value="Unplaced"/>
</dbReference>
<dbReference type="PANTHER" id="PTHR11207:SF5">
    <property type="entry name" value="LARGE RIBOSOMAL SUBUNIT PROTEIN ML44"/>
    <property type="match status" value="1"/>
</dbReference>
<evidence type="ECO:0000256" key="10">
    <source>
        <dbReference type="ARBA" id="ARBA00024034"/>
    </source>
</evidence>
<dbReference type="InterPro" id="IPR036389">
    <property type="entry name" value="RNase_III_sf"/>
</dbReference>
<sequence>MASGYLVSRGANALGIHVQRFSRNILYTQIRKKPRWMRAYTLLMERKKKLEGPPPPRPRSHQPNWDYHAEIQALSSRLQENFSLELLKLAFVNPCYVRAEEERRRLLELDNQTAALNLKDNAQLHVQGLNFTMAFLTDWCRSNFTSLPDQAVAAVVGHLSCPEVVCHVARNLAIEELTLSGQFPVPESILHDTFFAVIGALQESSGPERAAFFLRDFLITQLIGKDLFELWPVVNPMGLLVEEMSSRNLPLPEPRLTRSAGASTVLPLYFVGLYSDKKLLAEAPGETILAAEEEAARVALRKLYGYTENRRPWDFSALLEQSSLFALRTSKNP</sequence>
<evidence type="ECO:0000256" key="6">
    <source>
        <dbReference type="ARBA" id="ARBA00022946"/>
    </source>
</evidence>
<dbReference type="Pfam" id="PF22892">
    <property type="entry name" value="DSRM_MRPL44"/>
    <property type="match status" value="1"/>
</dbReference>
<dbReference type="SUPFAM" id="SSF69065">
    <property type="entry name" value="RNase III domain-like"/>
    <property type="match status" value="1"/>
</dbReference>
<keyword evidence="9" id="KW-0687">Ribonucleoprotein</keyword>
<dbReference type="GeneID" id="111835573"/>
<dbReference type="OrthoDB" id="444135at2759"/>
<evidence type="ECO:0000256" key="1">
    <source>
        <dbReference type="ARBA" id="ARBA00004173"/>
    </source>
</evidence>
<comment type="subcellular location">
    <subcellularLocation>
        <location evidence="1">Mitochondrion</location>
    </subcellularLocation>
</comment>
<comment type="function">
    <text evidence="12">Component of the 39S subunit of mitochondrial ribosome. May have a function in the assembly/stability of nascent mitochondrial polypeptides exiting the ribosome.</text>
</comment>
<name>A0A3B3TA19_9TELE</name>
<evidence type="ECO:0000256" key="7">
    <source>
        <dbReference type="ARBA" id="ARBA00022980"/>
    </source>
</evidence>
<dbReference type="Gene3D" id="3.30.160.20">
    <property type="match status" value="1"/>
</dbReference>
<dbReference type="Gene3D" id="1.10.1520.10">
    <property type="entry name" value="Ribonuclease III domain"/>
    <property type="match status" value="1"/>
</dbReference>
<accession>A0A3B3TA19</accession>
<keyword evidence="4" id="KW-0378">Hydrolase</keyword>
<protein>
    <recommendedName>
        <fullName evidence="11">Large ribosomal subunit protein mL44</fullName>
    </recommendedName>
    <alternativeName>
        <fullName evidence="13">39S ribosomal protein L44, mitochondrial</fullName>
    </alternativeName>
</protein>
<feature type="domain" description="Large ribosomal subunit protein mL44 endonuclease" evidence="15">
    <location>
        <begin position="66"/>
        <end position="201"/>
    </location>
</feature>
<proteinExistence type="inferred from homology"/>
<evidence type="ECO:0000256" key="13">
    <source>
        <dbReference type="ARBA" id="ARBA00083955"/>
    </source>
</evidence>
<dbReference type="GO" id="GO:0005762">
    <property type="term" value="C:mitochondrial large ribosomal subunit"/>
    <property type="evidence" value="ECO:0007669"/>
    <property type="project" value="TreeGrafter"/>
</dbReference>
<keyword evidence="17" id="KW-1185">Reference proteome</keyword>
<evidence type="ECO:0000313" key="17">
    <source>
        <dbReference type="Proteomes" id="UP000261540"/>
    </source>
</evidence>
<dbReference type="GeneTree" id="ENSGT00390000016956"/>
<evidence type="ECO:0000256" key="9">
    <source>
        <dbReference type="ARBA" id="ARBA00023274"/>
    </source>
</evidence>
<comment type="similarity">
    <text evidence="10">Belongs to the ribonuclease III family. Mitochondrion-specific ribosomal protein mL44 subfamily.</text>
</comment>
<evidence type="ECO:0000256" key="11">
    <source>
        <dbReference type="ARBA" id="ARBA00035187"/>
    </source>
</evidence>
<dbReference type="GO" id="GO:0004525">
    <property type="term" value="F:ribonuclease III activity"/>
    <property type="evidence" value="ECO:0007669"/>
    <property type="project" value="InterPro"/>
</dbReference>
<dbReference type="CTD" id="65080"/>